<sequence>MLQRRRRRCAAYERIDCSSINFMGTTFDSYKQNIIGTAPGNLGAKQNSRAKGSACRSLRLSLKMDMISWGEKQFNERFKKKKEILQRMEAKAAGERAETSHMREEVAEMVEAVEEKEAELELLGMLHNQLFVDLLHILEAEERLMEILLS</sequence>
<evidence type="ECO:0000313" key="2">
    <source>
        <dbReference type="EMBL" id="GKV03782.1"/>
    </source>
</evidence>
<protein>
    <submittedName>
        <fullName evidence="2">Uncharacterized protein</fullName>
    </submittedName>
</protein>
<keyword evidence="3" id="KW-1185">Reference proteome</keyword>
<keyword evidence="1" id="KW-0175">Coiled coil</keyword>
<proteinExistence type="predicted"/>
<accession>A0AAV5IPE4</accession>
<name>A0AAV5IPE4_9ROSI</name>
<dbReference type="Proteomes" id="UP001054252">
    <property type="component" value="Unassembled WGS sequence"/>
</dbReference>
<dbReference type="AlphaFoldDB" id="A0AAV5IPE4"/>
<comment type="caution">
    <text evidence="2">The sequence shown here is derived from an EMBL/GenBank/DDBJ whole genome shotgun (WGS) entry which is preliminary data.</text>
</comment>
<organism evidence="2 3">
    <name type="scientific">Rubroshorea leprosula</name>
    <dbReference type="NCBI Taxonomy" id="152421"/>
    <lineage>
        <taxon>Eukaryota</taxon>
        <taxon>Viridiplantae</taxon>
        <taxon>Streptophyta</taxon>
        <taxon>Embryophyta</taxon>
        <taxon>Tracheophyta</taxon>
        <taxon>Spermatophyta</taxon>
        <taxon>Magnoliopsida</taxon>
        <taxon>eudicotyledons</taxon>
        <taxon>Gunneridae</taxon>
        <taxon>Pentapetalae</taxon>
        <taxon>rosids</taxon>
        <taxon>malvids</taxon>
        <taxon>Malvales</taxon>
        <taxon>Dipterocarpaceae</taxon>
        <taxon>Rubroshorea</taxon>
    </lineage>
</organism>
<evidence type="ECO:0000256" key="1">
    <source>
        <dbReference type="SAM" id="Coils"/>
    </source>
</evidence>
<feature type="coiled-coil region" evidence="1">
    <location>
        <begin position="71"/>
        <end position="123"/>
    </location>
</feature>
<evidence type="ECO:0000313" key="3">
    <source>
        <dbReference type="Proteomes" id="UP001054252"/>
    </source>
</evidence>
<dbReference type="EMBL" id="BPVZ01000020">
    <property type="protein sequence ID" value="GKV03782.1"/>
    <property type="molecule type" value="Genomic_DNA"/>
</dbReference>
<gene>
    <name evidence="2" type="ORF">SLEP1_g16028</name>
</gene>
<reference evidence="2 3" key="1">
    <citation type="journal article" date="2021" name="Commun. Biol.">
        <title>The genome of Shorea leprosula (Dipterocarpaceae) highlights the ecological relevance of drought in aseasonal tropical rainforests.</title>
        <authorList>
            <person name="Ng K.K.S."/>
            <person name="Kobayashi M.J."/>
            <person name="Fawcett J.A."/>
            <person name="Hatakeyama M."/>
            <person name="Paape T."/>
            <person name="Ng C.H."/>
            <person name="Ang C.C."/>
            <person name="Tnah L.H."/>
            <person name="Lee C.T."/>
            <person name="Nishiyama T."/>
            <person name="Sese J."/>
            <person name="O'Brien M.J."/>
            <person name="Copetti D."/>
            <person name="Mohd Noor M.I."/>
            <person name="Ong R.C."/>
            <person name="Putra M."/>
            <person name="Sireger I.Z."/>
            <person name="Indrioko S."/>
            <person name="Kosugi Y."/>
            <person name="Izuno A."/>
            <person name="Isagi Y."/>
            <person name="Lee S.L."/>
            <person name="Shimizu K.K."/>
        </authorList>
    </citation>
    <scope>NUCLEOTIDE SEQUENCE [LARGE SCALE GENOMIC DNA]</scope>
    <source>
        <strain evidence="2">214</strain>
    </source>
</reference>